<protein>
    <submittedName>
        <fullName evidence="12">Heme biosynthesis HemY N-terminal domain-containing protein</fullName>
    </submittedName>
</protein>
<keyword evidence="6 10" id="KW-0812">Transmembrane</keyword>
<evidence type="ECO:0000256" key="7">
    <source>
        <dbReference type="ARBA" id="ARBA00022989"/>
    </source>
</evidence>
<gene>
    <name evidence="12" type="ORF">ACFO4O_13625</name>
</gene>
<proteinExistence type="predicted"/>
<dbReference type="NCBIfam" id="TIGR00540">
    <property type="entry name" value="TPR_hemY_coli"/>
    <property type="match status" value="1"/>
</dbReference>
<evidence type="ECO:0000313" key="12">
    <source>
        <dbReference type="EMBL" id="MFC4701207.1"/>
    </source>
</evidence>
<feature type="domain" description="HemY N-terminal" evidence="11">
    <location>
        <begin position="26"/>
        <end position="125"/>
    </location>
</feature>
<sequence length="386" mass="43193">MIKLIILLVVLFFALMFGHTLVGQEGMVIIALPDTVIELSIISAMIVAFFTIVGFWILTYFVKRVIRLLIGSRTWLGSFSNRQQNKAFHEALQAYLTGDFTQATAQLKKSFGGDFSGSNYMLAADIDARVNEGKNVEALLAKAQVDSSTSAAALLKQAQLALIDQQPQKAIEALDQLSEKQRKQPTAVQLRLQTLAKLERWAELKDVAYANKKAMLDDHLVWTQRATHGEFAEIASKQGANALKEKWQNLSRSARKDVGNQACYIQLLLDQGLSNDAETALVEFAKKQEHEAYWGLFKQLEHGSPAKAIRFIEHKIKQQPERAVLYSVLAHLAYNSADYSLAKRAINKAIELERSAADLLLLADILEKEQSFEQANQLYKSLVNAR</sequence>
<evidence type="ECO:0000256" key="5">
    <source>
        <dbReference type="ARBA" id="ARBA00022519"/>
    </source>
</evidence>
<comment type="function">
    <text evidence="1">Involved in a late step of protoheme IX synthesis.</text>
</comment>
<keyword evidence="4" id="KW-1003">Cell membrane</keyword>
<evidence type="ECO:0000256" key="9">
    <source>
        <dbReference type="ARBA" id="ARBA00023244"/>
    </source>
</evidence>
<evidence type="ECO:0000256" key="3">
    <source>
        <dbReference type="ARBA" id="ARBA00004744"/>
    </source>
</evidence>
<keyword evidence="9" id="KW-0627">Porphyrin biosynthesis</keyword>
<evidence type="ECO:0000256" key="2">
    <source>
        <dbReference type="ARBA" id="ARBA00004429"/>
    </source>
</evidence>
<keyword evidence="8 10" id="KW-0472">Membrane</keyword>
<evidence type="ECO:0000256" key="8">
    <source>
        <dbReference type="ARBA" id="ARBA00023136"/>
    </source>
</evidence>
<evidence type="ECO:0000256" key="4">
    <source>
        <dbReference type="ARBA" id="ARBA00022475"/>
    </source>
</evidence>
<feature type="transmembrane region" description="Helical" evidence="10">
    <location>
        <begin position="39"/>
        <end position="62"/>
    </location>
</feature>
<comment type="pathway">
    <text evidence="3">Porphyrin-containing compound metabolism; protoheme biosynthesis.</text>
</comment>
<dbReference type="InterPro" id="IPR005254">
    <property type="entry name" value="Heme_biosyn_assoc_TPR_pro"/>
</dbReference>
<evidence type="ECO:0000256" key="1">
    <source>
        <dbReference type="ARBA" id="ARBA00002962"/>
    </source>
</evidence>
<reference evidence="13" key="1">
    <citation type="journal article" date="2019" name="Int. J. Syst. Evol. Microbiol.">
        <title>The Global Catalogue of Microorganisms (GCM) 10K type strain sequencing project: providing services to taxonomists for standard genome sequencing and annotation.</title>
        <authorList>
            <consortium name="The Broad Institute Genomics Platform"/>
            <consortium name="The Broad Institute Genome Sequencing Center for Infectious Disease"/>
            <person name="Wu L."/>
            <person name="Ma J."/>
        </authorList>
    </citation>
    <scope>NUCLEOTIDE SEQUENCE [LARGE SCALE GENOMIC DNA]</scope>
    <source>
        <strain evidence="13">KACC 12507</strain>
    </source>
</reference>
<dbReference type="Pfam" id="PF07219">
    <property type="entry name" value="HemY_N"/>
    <property type="match status" value="1"/>
</dbReference>
<comment type="caution">
    <text evidence="12">The sequence shown here is derived from an EMBL/GenBank/DDBJ whole genome shotgun (WGS) entry which is preliminary data.</text>
</comment>
<dbReference type="Proteomes" id="UP001595897">
    <property type="component" value="Unassembled WGS sequence"/>
</dbReference>
<keyword evidence="13" id="KW-1185">Reference proteome</keyword>
<organism evidence="12 13">
    <name type="scientific">Glaciecola siphonariae</name>
    <dbReference type="NCBI Taxonomy" id="521012"/>
    <lineage>
        <taxon>Bacteria</taxon>
        <taxon>Pseudomonadati</taxon>
        <taxon>Pseudomonadota</taxon>
        <taxon>Gammaproteobacteria</taxon>
        <taxon>Alteromonadales</taxon>
        <taxon>Alteromonadaceae</taxon>
        <taxon>Glaciecola</taxon>
    </lineage>
</organism>
<evidence type="ECO:0000256" key="10">
    <source>
        <dbReference type="SAM" id="Phobius"/>
    </source>
</evidence>
<comment type="subcellular location">
    <subcellularLocation>
        <location evidence="2">Cell inner membrane</location>
        <topology evidence="2">Multi-pass membrane protein</topology>
    </subcellularLocation>
</comment>
<name>A0ABV9LXB4_9ALTE</name>
<keyword evidence="5" id="KW-0997">Cell inner membrane</keyword>
<dbReference type="InterPro" id="IPR010817">
    <property type="entry name" value="HemY_N"/>
</dbReference>
<evidence type="ECO:0000256" key="6">
    <source>
        <dbReference type="ARBA" id="ARBA00022692"/>
    </source>
</evidence>
<dbReference type="SUPFAM" id="SSF48452">
    <property type="entry name" value="TPR-like"/>
    <property type="match status" value="1"/>
</dbReference>
<keyword evidence="7 10" id="KW-1133">Transmembrane helix</keyword>
<evidence type="ECO:0000313" key="13">
    <source>
        <dbReference type="Proteomes" id="UP001595897"/>
    </source>
</evidence>
<accession>A0ABV9LXB4</accession>
<evidence type="ECO:0000259" key="11">
    <source>
        <dbReference type="Pfam" id="PF07219"/>
    </source>
</evidence>
<dbReference type="Gene3D" id="1.25.40.10">
    <property type="entry name" value="Tetratricopeptide repeat domain"/>
    <property type="match status" value="1"/>
</dbReference>
<dbReference type="InterPro" id="IPR011990">
    <property type="entry name" value="TPR-like_helical_dom_sf"/>
</dbReference>
<dbReference type="EMBL" id="JBHSGU010000005">
    <property type="protein sequence ID" value="MFC4701207.1"/>
    <property type="molecule type" value="Genomic_DNA"/>
</dbReference>
<dbReference type="RefSeq" id="WP_382409424.1">
    <property type="nucleotide sequence ID" value="NZ_JBHSGU010000005.1"/>
</dbReference>